<protein>
    <submittedName>
        <fullName evidence="2">VOC family protein</fullName>
    </submittedName>
</protein>
<dbReference type="Pfam" id="PF06983">
    <property type="entry name" value="3-dmu-9_3-mt"/>
    <property type="match status" value="1"/>
</dbReference>
<organism evidence="2 3">
    <name type="scientific">Eiseniibacteriota bacterium</name>
    <dbReference type="NCBI Taxonomy" id="2212470"/>
    <lineage>
        <taxon>Bacteria</taxon>
        <taxon>Candidatus Eiseniibacteriota</taxon>
    </lineage>
</organism>
<evidence type="ECO:0000259" key="1">
    <source>
        <dbReference type="Pfam" id="PF06983"/>
    </source>
</evidence>
<reference evidence="2" key="2">
    <citation type="journal article" date="2021" name="Microbiome">
        <title>Successional dynamics and alternative stable states in a saline activated sludge microbial community over 9 years.</title>
        <authorList>
            <person name="Wang Y."/>
            <person name="Ye J."/>
            <person name="Ju F."/>
            <person name="Liu L."/>
            <person name="Boyd J.A."/>
            <person name="Deng Y."/>
            <person name="Parks D.H."/>
            <person name="Jiang X."/>
            <person name="Yin X."/>
            <person name="Woodcroft B.J."/>
            <person name="Tyson G.W."/>
            <person name="Hugenholtz P."/>
            <person name="Polz M.F."/>
            <person name="Zhang T."/>
        </authorList>
    </citation>
    <scope>NUCLEOTIDE SEQUENCE</scope>
    <source>
        <strain evidence="2">HKST-UBA02</strain>
    </source>
</reference>
<feature type="domain" description="PhnB-like" evidence="1">
    <location>
        <begin position="4"/>
        <end position="138"/>
    </location>
</feature>
<gene>
    <name evidence="2" type="ORF">KDA27_19095</name>
</gene>
<dbReference type="SUPFAM" id="SSF54593">
    <property type="entry name" value="Glyoxalase/Bleomycin resistance protein/Dihydroxybiphenyl dioxygenase"/>
    <property type="match status" value="1"/>
</dbReference>
<evidence type="ECO:0000313" key="2">
    <source>
        <dbReference type="EMBL" id="MCA9757906.1"/>
    </source>
</evidence>
<dbReference type="Proteomes" id="UP000739538">
    <property type="component" value="Unassembled WGS sequence"/>
</dbReference>
<reference evidence="2" key="1">
    <citation type="submission" date="2020-04" db="EMBL/GenBank/DDBJ databases">
        <authorList>
            <person name="Zhang T."/>
        </authorList>
    </citation>
    <scope>NUCLEOTIDE SEQUENCE</scope>
    <source>
        <strain evidence="2">HKST-UBA02</strain>
    </source>
</reference>
<dbReference type="InterPro" id="IPR028973">
    <property type="entry name" value="PhnB-like"/>
</dbReference>
<dbReference type="CDD" id="cd06588">
    <property type="entry name" value="PhnB_like"/>
    <property type="match status" value="1"/>
</dbReference>
<comment type="caution">
    <text evidence="2">The sequence shown here is derived from an EMBL/GenBank/DDBJ whole genome shotgun (WGS) entry which is preliminary data.</text>
</comment>
<dbReference type="InterPro" id="IPR029068">
    <property type="entry name" value="Glyas_Bleomycin-R_OHBP_Dase"/>
</dbReference>
<dbReference type="AlphaFoldDB" id="A0A956NGA4"/>
<dbReference type="PANTHER" id="PTHR33990:SF1">
    <property type="entry name" value="PROTEIN YJDN"/>
    <property type="match status" value="1"/>
</dbReference>
<accession>A0A956NGA4</accession>
<name>A0A956NGA4_UNCEI</name>
<sequence length="146" mass="15923">MSSVSTYLNFNGNTAEAFEFYKSVFGTDFAGPVMRMSDIPPTEGMPPVAEADKNMVMHVALPILGGHMLMGTDTSESCGGRVATFGNNVHISLLPDTRKETDQLFSALSEGGTVTMPLADMFWGDYFGSLTDKFGVHWMFNCSEKK</sequence>
<dbReference type="EMBL" id="JAGQHS010000128">
    <property type="protein sequence ID" value="MCA9757906.1"/>
    <property type="molecule type" value="Genomic_DNA"/>
</dbReference>
<proteinExistence type="predicted"/>
<evidence type="ECO:0000313" key="3">
    <source>
        <dbReference type="Proteomes" id="UP000739538"/>
    </source>
</evidence>
<dbReference type="PANTHER" id="PTHR33990">
    <property type="entry name" value="PROTEIN YJDN-RELATED"/>
    <property type="match status" value="1"/>
</dbReference>
<dbReference type="Gene3D" id="3.10.180.10">
    <property type="entry name" value="2,3-Dihydroxybiphenyl 1,2-Dioxygenase, domain 1"/>
    <property type="match status" value="1"/>
</dbReference>